<dbReference type="Proteomes" id="UP000229307">
    <property type="component" value="Unassembled WGS sequence"/>
</dbReference>
<comment type="caution">
    <text evidence="1">The sequence shown here is derived from an EMBL/GenBank/DDBJ whole genome shotgun (WGS) entry which is preliminary data.</text>
</comment>
<dbReference type="EMBL" id="PFMR01000094">
    <property type="protein sequence ID" value="PIZ17678.1"/>
    <property type="molecule type" value="Genomic_DNA"/>
</dbReference>
<proteinExistence type="predicted"/>
<dbReference type="InterPro" id="IPR035901">
    <property type="entry name" value="GIY-YIG_endonuc_sf"/>
</dbReference>
<sequence>MTKSGQLVCSYLENIPREGLEKYQKIIREYAKGRHGIYALYKSGKLYYVGLASNLRSRLHHHLQDRHAQSWDRFSIYLTINDRQLKDLETLVLRIASPKGNLQEGKFIQSEDLKRKFRRQFTEFQRHERDIFFQDNHPTFEPDQQPEPIKGRKATLADYIKRRIHIRFEYKGHLYIAHVRRDGTITFAAEGHRAKELQGKVYTSPSLAATAITNHKMNGWKAWKYERSPGEWVLLDELRKQ</sequence>
<evidence type="ECO:0000313" key="1">
    <source>
        <dbReference type="EMBL" id="PIZ17678.1"/>
    </source>
</evidence>
<gene>
    <name evidence="1" type="ORF">COY52_03430</name>
</gene>
<organism evidence="1 2">
    <name type="scientific">Candidatus Desantisbacteria bacterium CG_4_10_14_0_8_um_filter_48_22</name>
    <dbReference type="NCBI Taxonomy" id="1974543"/>
    <lineage>
        <taxon>Bacteria</taxon>
        <taxon>Candidatus Desantisiibacteriota</taxon>
    </lineage>
</organism>
<dbReference type="AlphaFoldDB" id="A0A2M7SDT7"/>
<accession>A0A2M7SDT7</accession>
<name>A0A2M7SDT7_9BACT</name>
<protein>
    <submittedName>
        <fullName evidence="1">Uncharacterized protein</fullName>
    </submittedName>
</protein>
<dbReference type="CDD" id="cd00719">
    <property type="entry name" value="GIY-YIG_SF"/>
    <property type="match status" value="1"/>
</dbReference>
<evidence type="ECO:0000313" key="2">
    <source>
        <dbReference type="Proteomes" id="UP000229307"/>
    </source>
</evidence>
<dbReference type="SUPFAM" id="SSF82771">
    <property type="entry name" value="GIY-YIG endonuclease"/>
    <property type="match status" value="1"/>
</dbReference>
<reference evidence="2" key="1">
    <citation type="submission" date="2017-09" db="EMBL/GenBank/DDBJ databases">
        <title>Depth-based differentiation of microbial function through sediment-hosted aquifers and enrichment of novel symbionts in the deep terrestrial subsurface.</title>
        <authorList>
            <person name="Probst A.J."/>
            <person name="Ladd B."/>
            <person name="Jarett J.K."/>
            <person name="Geller-Mcgrath D.E."/>
            <person name="Sieber C.M.K."/>
            <person name="Emerson J.B."/>
            <person name="Anantharaman K."/>
            <person name="Thomas B.C."/>
            <person name="Malmstrom R."/>
            <person name="Stieglmeier M."/>
            <person name="Klingl A."/>
            <person name="Woyke T."/>
            <person name="Ryan C.M."/>
            <person name="Banfield J.F."/>
        </authorList>
    </citation>
    <scope>NUCLEOTIDE SEQUENCE [LARGE SCALE GENOMIC DNA]</scope>
</reference>